<protein>
    <submittedName>
        <fullName evidence="9">Agouti-related protein</fullName>
    </submittedName>
    <submittedName>
        <fullName evidence="10">Agouti-signaling protein-like</fullName>
    </submittedName>
</protein>
<evidence type="ECO:0000313" key="11">
    <source>
        <dbReference type="Proteomes" id="UP000261560"/>
    </source>
</evidence>
<feature type="domain" description="Agouti" evidence="8">
    <location>
        <begin position="90"/>
        <end position="128"/>
    </location>
</feature>
<dbReference type="GeneTree" id="ENSGT00520000062345"/>
<gene>
    <name evidence="9" type="ORF">FQA47_005493</name>
</gene>
<evidence type="ECO:0000256" key="6">
    <source>
        <dbReference type="PROSITE-ProRule" id="PRU00494"/>
    </source>
</evidence>
<evidence type="ECO:0000313" key="10">
    <source>
        <dbReference type="Ensembl" id="ENSOMEP00000017350.1"/>
    </source>
</evidence>
<evidence type="ECO:0000256" key="5">
    <source>
        <dbReference type="ARBA" id="ARBA00023157"/>
    </source>
</evidence>
<dbReference type="PANTHER" id="PTHR16551">
    <property type="entry name" value="AGOUTI RELATED"/>
    <property type="match status" value="1"/>
</dbReference>
<feature type="signal peptide" evidence="7">
    <location>
        <begin position="1"/>
        <end position="18"/>
    </location>
</feature>
<dbReference type="GO" id="GO:0005615">
    <property type="term" value="C:extracellular space"/>
    <property type="evidence" value="ECO:0007669"/>
    <property type="project" value="TreeGrafter"/>
</dbReference>
<name>A0A3B3CJ30_ORYME</name>
<reference evidence="10" key="1">
    <citation type="submission" date="2025-05" db="UniProtKB">
        <authorList>
            <consortium name="Ensembl"/>
        </authorList>
    </citation>
    <scope>IDENTIFICATION</scope>
</reference>
<dbReference type="EMBL" id="WKFB01000969">
    <property type="protein sequence ID" value="KAF6716408.1"/>
    <property type="molecule type" value="Genomic_DNA"/>
</dbReference>
<accession>A0A3B3CJ30</accession>
<dbReference type="InterPro" id="IPR007733">
    <property type="entry name" value="Agouti"/>
</dbReference>
<dbReference type="OrthoDB" id="9942042at2759"/>
<keyword evidence="3 7" id="KW-0732">Signal</keyword>
<organism evidence="10 11">
    <name type="scientific">Oryzias melastigma</name>
    <name type="common">Marine medaka</name>
    <dbReference type="NCBI Taxonomy" id="30732"/>
    <lineage>
        <taxon>Eukaryota</taxon>
        <taxon>Metazoa</taxon>
        <taxon>Chordata</taxon>
        <taxon>Craniata</taxon>
        <taxon>Vertebrata</taxon>
        <taxon>Euteleostomi</taxon>
        <taxon>Actinopterygii</taxon>
        <taxon>Neopterygii</taxon>
        <taxon>Teleostei</taxon>
        <taxon>Neoteleostei</taxon>
        <taxon>Acanthomorphata</taxon>
        <taxon>Ovalentaria</taxon>
        <taxon>Atherinomorphae</taxon>
        <taxon>Beloniformes</taxon>
        <taxon>Adrianichthyidae</taxon>
        <taxon>Oryziinae</taxon>
        <taxon>Oryzias</taxon>
    </lineage>
</organism>
<evidence type="ECO:0000256" key="2">
    <source>
        <dbReference type="ARBA" id="ARBA00022525"/>
    </source>
</evidence>
<keyword evidence="11" id="KW-1185">Reference proteome</keyword>
<reference evidence="9" key="2">
    <citation type="journal article" name="BMC Genomics">
        <title>Long-read sequencing and de novo genome assembly of marine medaka (Oryzias melastigma).</title>
        <authorList>
            <person name="Liang P."/>
            <person name="Saqib H.S.A."/>
            <person name="Ni X."/>
            <person name="Shen Y."/>
        </authorList>
    </citation>
    <scope>NUCLEOTIDE SEQUENCE</scope>
    <source>
        <strain evidence="9">Bigg-433</strain>
    </source>
</reference>
<dbReference type="GO" id="GO:2000253">
    <property type="term" value="P:positive regulation of feeding behavior"/>
    <property type="evidence" value="ECO:0007669"/>
    <property type="project" value="TreeGrafter"/>
</dbReference>
<dbReference type="SMART" id="SM00792">
    <property type="entry name" value="Agouti"/>
    <property type="match status" value="1"/>
</dbReference>
<keyword evidence="5 6" id="KW-1015">Disulfide bond</keyword>
<evidence type="ECO:0000256" key="1">
    <source>
        <dbReference type="ARBA" id="ARBA00004613"/>
    </source>
</evidence>
<dbReference type="GO" id="GO:0005184">
    <property type="term" value="F:neuropeptide hormone activity"/>
    <property type="evidence" value="ECO:0007669"/>
    <property type="project" value="TreeGrafter"/>
</dbReference>
<evidence type="ECO:0000256" key="7">
    <source>
        <dbReference type="SAM" id="SignalP"/>
    </source>
</evidence>
<dbReference type="PROSITE" id="PS51150">
    <property type="entry name" value="AGOUTI_2"/>
    <property type="match status" value="1"/>
</dbReference>
<dbReference type="GO" id="GO:0009755">
    <property type="term" value="P:hormone-mediated signaling pathway"/>
    <property type="evidence" value="ECO:0007669"/>
    <property type="project" value="InterPro"/>
</dbReference>
<dbReference type="Proteomes" id="UP000261560">
    <property type="component" value="Unplaced"/>
</dbReference>
<dbReference type="Gene3D" id="4.10.760.10">
    <property type="entry name" value="Agouti domain"/>
    <property type="match status" value="1"/>
</dbReference>
<comment type="subcellular location">
    <subcellularLocation>
        <location evidence="1">Secreted</location>
    </subcellularLocation>
</comment>
<dbReference type="Ensembl" id="ENSOMET00000026074.1">
    <property type="protein sequence ID" value="ENSOMEP00000017350.1"/>
    <property type="gene ID" value="ENSOMEG00000019027.1"/>
</dbReference>
<sequence>MKAVILFLCFLHLTFVGSSPHPKPRHIWLSEEPTVQSKGSTNPVRVGPLFARRGLYEYQQLLVPKTVEIPPSQNDILHTKVEQKPIKPGCSQLGQSCSRLSGCCDACATCHCRFFSAICFCRKANGLCERKRLNSSKARQRQKQIHSVNQ</sequence>
<dbReference type="AlphaFoldDB" id="A0A3B3CJ30"/>
<evidence type="ECO:0000259" key="8">
    <source>
        <dbReference type="PROSITE" id="PS51150"/>
    </source>
</evidence>
<dbReference type="InterPro" id="IPR027300">
    <property type="entry name" value="Agouti_dom"/>
</dbReference>
<dbReference type="GO" id="GO:0008343">
    <property type="term" value="P:adult feeding behavior"/>
    <property type="evidence" value="ECO:0007669"/>
    <property type="project" value="TreeGrafter"/>
</dbReference>
<keyword evidence="2" id="KW-0964">Secreted</keyword>
<feature type="chain" id="PRO_5044588819" evidence="7">
    <location>
        <begin position="19"/>
        <end position="150"/>
    </location>
</feature>
<feature type="disulfide bond" evidence="6">
    <location>
        <begin position="112"/>
        <end position="119"/>
    </location>
</feature>
<evidence type="ECO:0000256" key="4">
    <source>
        <dbReference type="ARBA" id="ARBA00022854"/>
    </source>
</evidence>
<feature type="disulfide bond" evidence="6">
    <location>
        <begin position="107"/>
        <end position="128"/>
    </location>
</feature>
<feature type="disulfide bond" evidence="6">
    <location>
        <begin position="103"/>
        <end position="121"/>
    </location>
</feature>
<dbReference type="Proteomes" id="UP000646548">
    <property type="component" value="Unassembled WGS sequence"/>
</dbReference>
<dbReference type="InterPro" id="IPR036836">
    <property type="entry name" value="Agouti_dom_sf"/>
</dbReference>
<keyword evidence="4" id="KW-0960">Knottin</keyword>
<comment type="caution">
    <text evidence="6">Lacks conserved residue(s) required for the propagation of feature annotation.</text>
</comment>
<dbReference type="GO" id="GO:0070996">
    <property type="term" value="F:type 1 melanocortin receptor binding"/>
    <property type="evidence" value="ECO:0007669"/>
    <property type="project" value="TreeGrafter"/>
</dbReference>
<dbReference type="GO" id="GO:0007218">
    <property type="term" value="P:neuropeptide signaling pathway"/>
    <property type="evidence" value="ECO:0007669"/>
    <property type="project" value="TreeGrafter"/>
</dbReference>
<evidence type="ECO:0000313" key="9">
    <source>
        <dbReference type="EMBL" id="KAF6716408.1"/>
    </source>
</evidence>
<dbReference type="PaxDb" id="30732-ENSOMEP00000017350"/>
<dbReference type="PANTHER" id="PTHR16551:SF5">
    <property type="entry name" value="AGOUTI-RELATED PEPTIDE 2"/>
    <property type="match status" value="1"/>
</dbReference>
<evidence type="ECO:0000256" key="3">
    <source>
        <dbReference type="ARBA" id="ARBA00022729"/>
    </source>
</evidence>
<dbReference type="OMA" id="ICFCRKA"/>
<proteinExistence type="predicted"/>
<dbReference type="SUPFAM" id="SSF57055">
    <property type="entry name" value="Agouti-related protein"/>
    <property type="match status" value="1"/>
</dbReference>
<dbReference type="Pfam" id="PF05039">
    <property type="entry name" value="Agouti"/>
    <property type="match status" value="1"/>
</dbReference>